<comment type="caution">
    <text evidence="11">The sequence shown here is derived from an EMBL/GenBank/DDBJ whole genome shotgun (WGS) entry which is preliminary data.</text>
</comment>
<gene>
    <name evidence="11" type="ORF">RND81_05G167300</name>
</gene>
<evidence type="ECO:0000256" key="6">
    <source>
        <dbReference type="ARBA" id="ARBA00023078"/>
    </source>
</evidence>
<dbReference type="SUPFAM" id="SSF52096">
    <property type="entry name" value="ClpP/crotonase"/>
    <property type="match status" value="1"/>
</dbReference>
<comment type="function">
    <text evidence="8">Protease involved in the C-terminal processing of the chloroplastic D1 protein of photosystem II. This proteolytic processing is necessary to allow the light-driven assembly of the tetranuclear manganese cluster, which is responsible for photosynthetic water oxidation.</text>
</comment>
<dbReference type="GO" id="GO:0009543">
    <property type="term" value="C:chloroplast thylakoid lumen"/>
    <property type="evidence" value="ECO:0007669"/>
    <property type="project" value="UniProtKB-SubCell"/>
</dbReference>
<keyword evidence="12" id="KW-1185">Reference proteome</keyword>
<dbReference type="PANTHER" id="PTHR32060:SF22">
    <property type="entry name" value="CARBOXYL-TERMINAL-PROCESSING PEPTIDASE 3, CHLOROPLASTIC"/>
    <property type="match status" value="1"/>
</dbReference>
<dbReference type="FunFam" id="3.30.750.44:FF:000010">
    <property type="entry name" value="Carboxyl-terminal-processing peptidase 1 chloroplastic"/>
    <property type="match status" value="1"/>
</dbReference>
<dbReference type="InterPro" id="IPR036034">
    <property type="entry name" value="PDZ_sf"/>
</dbReference>
<dbReference type="EC" id="3.4.21.102" evidence="9"/>
<keyword evidence="6" id="KW-0793">Thylakoid</keyword>
<dbReference type="SUPFAM" id="SSF50156">
    <property type="entry name" value="PDZ domain-like"/>
    <property type="match status" value="1"/>
</dbReference>
<evidence type="ECO:0000256" key="3">
    <source>
        <dbReference type="ARBA" id="ARBA00022670"/>
    </source>
</evidence>
<evidence type="ECO:0000256" key="1">
    <source>
        <dbReference type="ARBA" id="ARBA00004456"/>
    </source>
</evidence>
<evidence type="ECO:0000313" key="11">
    <source>
        <dbReference type="EMBL" id="KAK9725761.1"/>
    </source>
</evidence>
<keyword evidence="5" id="KW-0720">Serine protease</keyword>
<dbReference type="AlphaFoldDB" id="A0AAW1KTB7"/>
<comment type="similarity">
    <text evidence="2">Belongs to the peptidase S41A family.</text>
</comment>
<evidence type="ECO:0000256" key="2">
    <source>
        <dbReference type="ARBA" id="ARBA00009179"/>
    </source>
</evidence>
<sequence length="539" mass="58818">MKLDLLTSNNLDLNLPITSFISHNHNYNHKHLSNKVFHTSYSRQQNYRGSVTCASSKGLGVCEDGGRNLLSDVTKMVFNVAVGMIAVGSVYSIDSPALAESLTVAFPVSRSLEVNRVQRTLIETWGLIRESFIDPSFNHQDWDLKLQQTLVEMFPLNSADAAYNKIRSMVSSLGDPFTRIVSPKEYQNFRIGSDGNLQGVGLFVNVEPTTGHLVIVSCVEDSPAARAGIHAGDELVEINDTCKQPDPNRPDLDDPSVRSRRCNMEGERLDGVGSETAAQKLRGRAGTTVRVKIHSSKDTPFNSNFKEVNLSREDIKLSPISSAVIPHKTPDGHLSRTGYVRLSAFSQTAATDMEKVIHRMEDQGVHSYILDLRNNPGGLVTSGLDVAQMWLDGEETLVYTIDRDGHIFPINMVDGHAVTHDPLVILVNEGSASASEILAGALHDNGRAMLIGNRTFGKGKIQSVTELHDGSALFVTVAKYLSPLRHEIDKVGITPDVQCTADMLNSTKDRSTGSSLEADSCIMVAEHVLDIQESLGTAS</sequence>
<comment type="catalytic activity">
    <reaction evidence="7">
        <text>The enzyme shows specific recognition of a C-terminal tripeptide, Xaa-Yaa-Zaa, in which Xaa is preferably Ala or Leu, Yaa is preferably Ala or Tyr, and Zaa is preferably Ala, but then cleaves at a variable distance from the C-terminus. A typical cleavage is -Ala-Ala-|-Arg-Ala-Ala-Lys-Glu-Asn-Tyr-Ala-Leu-Ala-Ala.</text>
        <dbReference type="EC" id="3.4.21.102"/>
    </reaction>
</comment>
<dbReference type="CDD" id="cd07560">
    <property type="entry name" value="Peptidase_S41_CPP"/>
    <property type="match status" value="1"/>
</dbReference>
<keyword evidence="4" id="KW-0378">Hydrolase</keyword>
<protein>
    <recommendedName>
        <fullName evidence="9">C-terminal processing peptidase</fullName>
        <ecNumber evidence="9">3.4.21.102</ecNumber>
    </recommendedName>
</protein>
<dbReference type="PANTHER" id="PTHR32060">
    <property type="entry name" value="TAIL-SPECIFIC PROTEASE"/>
    <property type="match status" value="1"/>
</dbReference>
<comment type="subcellular location">
    <subcellularLocation>
        <location evidence="1">Plastid</location>
        <location evidence="1">Chloroplast thylakoid lumen</location>
    </subcellularLocation>
</comment>
<dbReference type="Gene3D" id="2.30.42.10">
    <property type="match status" value="1"/>
</dbReference>
<evidence type="ECO:0000259" key="10">
    <source>
        <dbReference type="SMART" id="SM00245"/>
    </source>
</evidence>
<dbReference type="Pfam" id="PF03572">
    <property type="entry name" value="Peptidase_S41"/>
    <property type="match status" value="1"/>
</dbReference>
<feature type="domain" description="Tail specific protease" evidence="10">
    <location>
        <begin position="303"/>
        <end position="500"/>
    </location>
</feature>
<dbReference type="NCBIfam" id="TIGR00225">
    <property type="entry name" value="prc"/>
    <property type="match status" value="1"/>
</dbReference>
<evidence type="ECO:0000256" key="4">
    <source>
        <dbReference type="ARBA" id="ARBA00022801"/>
    </source>
</evidence>
<dbReference type="InterPro" id="IPR005151">
    <property type="entry name" value="Tail-specific_protease"/>
</dbReference>
<dbReference type="InterPro" id="IPR029045">
    <property type="entry name" value="ClpP/crotonase-like_dom_sf"/>
</dbReference>
<dbReference type="InterPro" id="IPR004447">
    <property type="entry name" value="Peptidase_S41A"/>
</dbReference>
<evidence type="ECO:0000256" key="9">
    <source>
        <dbReference type="ARBA" id="ARBA00066637"/>
    </source>
</evidence>
<name>A0AAW1KTB7_SAPOF</name>
<evidence type="ECO:0000313" key="12">
    <source>
        <dbReference type="Proteomes" id="UP001443914"/>
    </source>
</evidence>
<organism evidence="11 12">
    <name type="scientific">Saponaria officinalis</name>
    <name type="common">Common soapwort</name>
    <name type="synonym">Lychnis saponaria</name>
    <dbReference type="NCBI Taxonomy" id="3572"/>
    <lineage>
        <taxon>Eukaryota</taxon>
        <taxon>Viridiplantae</taxon>
        <taxon>Streptophyta</taxon>
        <taxon>Embryophyta</taxon>
        <taxon>Tracheophyta</taxon>
        <taxon>Spermatophyta</taxon>
        <taxon>Magnoliopsida</taxon>
        <taxon>eudicotyledons</taxon>
        <taxon>Gunneridae</taxon>
        <taxon>Pentapetalae</taxon>
        <taxon>Caryophyllales</taxon>
        <taxon>Caryophyllaceae</taxon>
        <taxon>Caryophylleae</taxon>
        <taxon>Saponaria</taxon>
    </lineage>
</organism>
<reference evidence="11" key="1">
    <citation type="submission" date="2024-03" db="EMBL/GenBank/DDBJ databases">
        <title>WGS assembly of Saponaria officinalis var. Norfolk2.</title>
        <authorList>
            <person name="Jenkins J."/>
            <person name="Shu S."/>
            <person name="Grimwood J."/>
            <person name="Barry K."/>
            <person name="Goodstein D."/>
            <person name="Schmutz J."/>
            <person name="Leebens-Mack J."/>
            <person name="Osbourn A."/>
        </authorList>
    </citation>
    <scope>NUCLEOTIDE SEQUENCE [LARGE SCALE GENOMIC DNA]</scope>
    <source>
        <strain evidence="11">JIC</strain>
    </source>
</reference>
<evidence type="ECO:0000256" key="7">
    <source>
        <dbReference type="ARBA" id="ARBA00051784"/>
    </source>
</evidence>
<evidence type="ECO:0000256" key="8">
    <source>
        <dbReference type="ARBA" id="ARBA00060065"/>
    </source>
</evidence>
<keyword evidence="3" id="KW-0645">Protease</keyword>
<dbReference type="SMART" id="SM00245">
    <property type="entry name" value="TSPc"/>
    <property type="match status" value="1"/>
</dbReference>
<dbReference type="FunFam" id="3.30.750.44:FF:000002">
    <property type="entry name" value="carboxyl-terminal-processing peptidase 2, chloroplastic"/>
    <property type="match status" value="1"/>
</dbReference>
<dbReference type="Proteomes" id="UP001443914">
    <property type="component" value="Unassembled WGS sequence"/>
</dbReference>
<dbReference type="GO" id="GO:0004252">
    <property type="term" value="F:serine-type endopeptidase activity"/>
    <property type="evidence" value="ECO:0007669"/>
    <property type="project" value="UniProtKB-EC"/>
</dbReference>
<dbReference type="EMBL" id="JBDFQZ010000005">
    <property type="protein sequence ID" value="KAK9725761.1"/>
    <property type="molecule type" value="Genomic_DNA"/>
</dbReference>
<dbReference type="Gene3D" id="3.30.750.44">
    <property type="match status" value="1"/>
</dbReference>
<dbReference type="Gene3D" id="3.90.226.10">
    <property type="entry name" value="2-enoyl-CoA Hydratase, Chain A, domain 1"/>
    <property type="match status" value="1"/>
</dbReference>
<evidence type="ECO:0000256" key="5">
    <source>
        <dbReference type="ARBA" id="ARBA00022825"/>
    </source>
</evidence>
<proteinExistence type="inferred from homology"/>
<dbReference type="CDD" id="cd06782">
    <property type="entry name" value="cpPDZ_CPP-like"/>
    <property type="match status" value="1"/>
</dbReference>
<dbReference type="GO" id="GO:0006508">
    <property type="term" value="P:proteolysis"/>
    <property type="evidence" value="ECO:0007669"/>
    <property type="project" value="UniProtKB-KW"/>
</dbReference>
<dbReference type="FunFam" id="3.90.226.10:FF:000023">
    <property type="entry name" value="Carboxyl-terminal processing protease"/>
    <property type="match status" value="1"/>
</dbReference>
<accession>A0AAW1KTB7</accession>